<dbReference type="PANTHER" id="PTHR43420">
    <property type="entry name" value="ACETYLTRANSFERASE"/>
    <property type="match status" value="1"/>
</dbReference>
<evidence type="ECO:0000313" key="8">
    <source>
        <dbReference type="Proteomes" id="UP000075766"/>
    </source>
</evidence>
<dbReference type="EMBL" id="LSYU01000110">
    <property type="protein sequence ID" value="KXX63368.1"/>
    <property type="molecule type" value="Genomic_DNA"/>
</dbReference>
<dbReference type="InterPro" id="IPR006464">
    <property type="entry name" value="AcTrfase_RimI/Ard1"/>
</dbReference>
<dbReference type="PROSITE" id="PS51186">
    <property type="entry name" value="GNAT"/>
    <property type="match status" value="1"/>
</dbReference>
<evidence type="ECO:0000256" key="5">
    <source>
        <dbReference type="HAMAP-Rule" id="MF_02210"/>
    </source>
</evidence>
<proteinExistence type="inferred from homology"/>
<comment type="catalytic activity">
    <reaction evidence="5">
        <text>N-terminal L-alanyl-[ribosomal protein bS18] + acetyl-CoA = N-terminal N(alpha)-acetyl-L-alanyl-[ribosomal protein bS18] + CoA + H(+)</text>
        <dbReference type="Rhea" id="RHEA:43756"/>
        <dbReference type="Rhea" id="RHEA-COMP:10676"/>
        <dbReference type="Rhea" id="RHEA-COMP:10677"/>
        <dbReference type="ChEBI" id="CHEBI:15378"/>
        <dbReference type="ChEBI" id="CHEBI:57287"/>
        <dbReference type="ChEBI" id="CHEBI:57288"/>
        <dbReference type="ChEBI" id="CHEBI:64718"/>
        <dbReference type="ChEBI" id="CHEBI:83683"/>
        <dbReference type="EC" id="2.3.1.266"/>
    </reaction>
</comment>
<comment type="function">
    <text evidence="5">Acetylates the N-terminal alanine of ribosomal protein bS18.</text>
</comment>
<dbReference type="InterPro" id="IPR050680">
    <property type="entry name" value="YpeA/RimI_acetyltransf"/>
</dbReference>
<feature type="binding site" evidence="5">
    <location>
        <begin position="85"/>
        <end position="90"/>
    </location>
    <ligand>
        <name>acetyl-CoA</name>
        <dbReference type="ChEBI" id="CHEBI:57288"/>
    </ligand>
</feature>
<dbReference type="RefSeq" id="WP_062278006.1">
    <property type="nucleotide sequence ID" value="NZ_LSYU01000110.1"/>
</dbReference>
<name>A0ABR5VCL9_MARGR</name>
<dbReference type="SUPFAM" id="SSF55729">
    <property type="entry name" value="Acyl-CoA N-acyltransferases (Nat)"/>
    <property type="match status" value="1"/>
</dbReference>
<dbReference type="InterPro" id="IPR016181">
    <property type="entry name" value="Acyl_CoA_acyltransferase"/>
</dbReference>
<dbReference type="InterPro" id="IPR000182">
    <property type="entry name" value="GNAT_dom"/>
</dbReference>
<feature type="active site" description="Proton acceptor" evidence="5">
    <location>
        <position position="111"/>
    </location>
</feature>
<dbReference type="Proteomes" id="UP000075766">
    <property type="component" value="Unassembled WGS sequence"/>
</dbReference>
<evidence type="ECO:0000256" key="4">
    <source>
        <dbReference type="ARBA" id="ARBA00023315"/>
    </source>
</evidence>
<evidence type="ECO:0000256" key="3">
    <source>
        <dbReference type="ARBA" id="ARBA00022679"/>
    </source>
</evidence>
<reference evidence="7 8" key="1">
    <citation type="submission" date="2016-02" db="EMBL/GenBank/DDBJ databases">
        <title>Genome sequence of Marichromatium gracile YL-28, a purple sulfur bacterium.</title>
        <authorList>
            <person name="Zhao C."/>
            <person name="Hong X."/>
            <person name="Chen S."/>
            <person name="Yang S."/>
        </authorList>
    </citation>
    <scope>NUCLEOTIDE SEQUENCE [LARGE SCALE GENOMIC DNA]</scope>
    <source>
        <strain evidence="7 8">YL28</strain>
    </source>
</reference>
<feature type="binding site" evidence="5">
    <location>
        <position position="116"/>
    </location>
    <ligand>
        <name>acetyl-CoA</name>
        <dbReference type="ChEBI" id="CHEBI:57288"/>
    </ligand>
</feature>
<organism evidence="7 8">
    <name type="scientific">Marichromatium gracile</name>
    <name type="common">Chromatium gracile</name>
    <dbReference type="NCBI Taxonomy" id="1048"/>
    <lineage>
        <taxon>Bacteria</taxon>
        <taxon>Pseudomonadati</taxon>
        <taxon>Pseudomonadota</taxon>
        <taxon>Gammaproteobacteria</taxon>
        <taxon>Chromatiales</taxon>
        <taxon>Chromatiaceae</taxon>
        <taxon>Marichromatium</taxon>
    </lineage>
</organism>
<feature type="active site" description="Proton donor" evidence="5">
    <location>
        <position position="123"/>
    </location>
</feature>
<dbReference type="EC" id="2.3.1.266" evidence="5"/>
<sequence length="170" mass="18386">MNAVIEQAGLALREMRETDLATVMMVERAAYPHPWSEGVMRDCLRAGYDCRVGELDGRPVAHAVVSVAVGECHVLNITVHPDCQRRGFGRALLRALVERARAKGAQTAFLEVRASNTAARALYEAEGFCEIGRRRGYYPAANGREDALVLARELGSGVAGFQSPATSGAR</sequence>
<protein>
    <recommendedName>
        <fullName evidence="5">[Ribosomal protein bS18]-alanine N-acetyltransferase</fullName>
        <ecNumber evidence="5">2.3.1.266</ecNumber>
    </recommendedName>
</protein>
<dbReference type="NCBIfam" id="TIGR01575">
    <property type="entry name" value="rimI"/>
    <property type="match status" value="1"/>
</dbReference>
<dbReference type="Gene3D" id="3.40.630.30">
    <property type="match status" value="1"/>
</dbReference>
<accession>A0ABR5VCL9</accession>
<comment type="subcellular location">
    <subcellularLocation>
        <location evidence="5">Cytoplasm</location>
    </subcellularLocation>
</comment>
<dbReference type="PANTHER" id="PTHR43420:SF51">
    <property type="entry name" value="PEPTIDYL-LYSINE N-ACETYLTRANSFERASE YIAC"/>
    <property type="match status" value="1"/>
</dbReference>
<evidence type="ECO:0000313" key="7">
    <source>
        <dbReference type="EMBL" id="KXX63368.1"/>
    </source>
</evidence>
<comment type="caution">
    <text evidence="7">The sequence shown here is derived from an EMBL/GenBank/DDBJ whole genome shotgun (WGS) entry which is preliminary data.</text>
</comment>
<evidence type="ECO:0000259" key="6">
    <source>
        <dbReference type="PROSITE" id="PS51186"/>
    </source>
</evidence>
<comment type="similarity">
    <text evidence="1 5">Belongs to the acetyltransferase family. RimI subfamily.</text>
</comment>
<evidence type="ECO:0000256" key="2">
    <source>
        <dbReference type="ARBA" id="ARBA00022490"/>
    </source>
</evidence>
<keyword evidence="4 5" id="KW-0012">Acyltransferase</keyword>
<dbReference type="InterPro" id="IPR043690">
    <property type="entry name" value="RimI"/>
</dbReference>
<feature type="domain" description="N-acetyltransferase" evidence="6">
    <location>
        <begin position="10"/>
        <end position="155"/>
    </location>
</feature>
<comment type="caution">
    <text evidence="5">Lacks conserved residue(s) required for the propagation of feature annotation.</text>
</comment>
<gene>
    <name evidence="5" type="primary">rimI</name>
    <name evidence="7" type="ORF">AY586_05640</name>
</gene>
<dbReference type="Pfam" id="PF00583">
    <property type="entry name" value="Acetyltransf_1"/>
    <property type="match status" value="1"/>
</dbReference>
<keyword evidence="2 5" id="KW-0963">Cytoplasm</keyword>
<evidence type="ECO:0000256" key="1">
    <source>
        <dbReference type="ARBA" id="ARBA00005395"/>
    </source>
</evidence>
<keyword evidence="8" id="KW-1185">Reference proteome</keyword>
<dbReference type="CDD" id="cd04301">
    <property type="entry name" value="NAT_SF"/>
    <property type="match status" value="1"/>
</dbReference>
<keyword evidence="3 5" id="KW-0808">Transferase</keyword>
<dbReference type="HAMAP" id="MF_02210">
    <property type="entry name" value="RimI"/>
    <property type="match status" value="1"/>
</dbReference>